<dbReference type="AlphaFoldDB" id="A0AAW9NL46"/>
<accession>A0AAW9NL46</accession>
<dbReference type="InterPro" id="IPR054199">
    <property type="entry name" value="DUF6904"/>
</dbReference>
<reference evidence="1 2" key="1">
    <citation type="submission" date="2023-03" db="EMBL/GenBank/DDBJ databases">
        <title>Bacillus Genome Sequencing.</title>
        <authorList>
            <person name="Dunlap C."/>
        </authorList>
    </citation>
    <scope>NUCLEOTIDE SEQUENCE [LARGE SCALE GENOMIC DNA]</scope>
    <source>
        <strain evidence="1 2">B-59205</strain>
    </source>
</reference>
<evidence type="ECO:0008006" key="3">
    <source>
        <dbReference type="Google" id="ProtNLM"/>
    </source>
</evidence>
<evidence type="ECO:0000313" key="1">
    <source>
        <dbReference type="EMBL" id="MEC1178072.1"/>
    </source>
</evidence>
<dbReference type="Pfam" id="PF21845">
    <property type="entry name" value="DUF6904"/>
    <property type="match status" value="1"/>
</dbReference>
<dbReference type="RefSeq" id="WP_326122606.1">
    <property type="nucleotide sequence ID" value="NZ_JARSFG010000009.1"/>
</dbReference>
<name>A0AAW9NL46_9BACL</name>
<proteinExistence type="predicted"/>
<keyword evidence="2" id="KW-1185">Reference proteome</keyword>
<dbReference type="EMBL" id="JARSFG010000009">
    <property type="protein sequence ID" value="MEC1178072.1"/>
    <property type="molecule type" value="Genomic_DNA"/>
</dbReference>
<organism evidence="1 2">
    <name type="scientific">Metasolibacillus meyeri</name>
    <dbReference type="NCBI Taxonomy" id="1071052"/>
    <lineage>
        <taxon>Bacteria</taxon>
        <taxon>Bacillati</taxon>
        <taxon>Bacillota</taxon>
        <taxon>Bacilli</taxon>
        <taxon>Bacillales</taxon>
        <taxon>Caryophanaceae</taxon>
        <taxon>Metasolibacillus</taxon>
    </lineage>
</organism>
<dbReference type="Proteomes" id="UP001344888">
    <property type="component" value="Unassembled WGS sequence"/>
</dbReference>
<protein>
    <recommendedName>
        <fullName evidence="3">DUF403 domain-containing protein</fullName>
    </recommendedName>
</protein>
<evidence type="ECO:0000313" key="2">
    <source>
        <dbReference type="Proteomes" id="UP001344888"/>
    </source>
</evidence>
<gene>
    <name evidence="1" type="ORF">P9B03_06215</name>
</gene>
<sequence length="239" mass="28000">MLTIQPTTLLTGARISGDYWDLDQLVNAIYQITGDEKRYYDYQGSRDRILNVCYKLRQATKGEHHIDYIANGINRGIQIKQKKMMPEKNIYFGVDILWPELLFTTIALNDFIRLHQELIDDSPWNQHIATVRNFQALVIDNLYELIGEEHYAIFLHVLNEKVAAYFRYATQYVDVLNIEYLSLSKEERAAHLSAFAIRLVVEGEDYNLLLDQLMQAAKETKHALHDLQISLKYPEFIDW</sequence>
<comment type="caution">
    <text evidence="1">The sequence shown here is derived from an EMBL/GenBank/DDBJ whole genome shotgun (WGS) entry which is preliminary data.</text>
</comment>